<gene>
    <name evidence="2" type="ORF">S03H2_18141</name>
</gene>
<dbReference type="AlphaFoldDB" id="X1ET17"/>
<protein>
    <submittedName>
        <fullName evidence="2">Uncharacterized protein</fullName>
    </submittedName>
</protein>
<sequence length="176" mass="19495">MEERPNSRRLEAAATLLIEQLPSYVRDLIIELADMQFKCPRWHLMAGYALRMFEQGQSSDFTTEPHWASEKLEPEPSTCRFCEEIFMPVRLGQIFCAEKCAQGFTEHGVPKSQIPTEVEDGVDSDSVRDTGDTVEPGTDEAGDVAQGSLVESTAPPKTFDDSMQDSANGFLAEITG</sequence>
<evidence type="ECO:0000313" key="2">
    <source>
        <dbReference type="EMBL" id="GAH36496.1"/>
    </source>
</evidence>
<reference evidence="2" key="1">
    <citation type="journal article" date="2014" name="Front. Microbiol.">
        <title>High frequency of phylogenetically diverse reductive dehalogenase-homologous genes in deep subseafloor sedimentary metagenomes.</title>
        <authorList>
            <person name="Kawai M."/>
            <person name="Futagami T."/>
            <person name="Toyoda A."/>
            <person name="Takaki Y."/>
            <person name="Nishi S."/>
            <person name="Hori S."/>
            <person name="Arai W."/>
            <person name="Tsubouchi T."/>
            <person name="Morono Y."/>
            <person name="Uchiyama I."/>
            <person name="Ito T."/>
            <person name="Fujiyama A."/>
            <person name="Inagaki F."/>
            <person name="Takami H."/>
        </authorList>
    </citation>
    <scope>NUCLEOTIDE SEQUENCE</scope>
    <source>
        <strain evidence="2">Expedition CK06-06</strain>
    </source>
</reference>
<proteinExistence type="predicted"/>
<organism evidence="2">
    <name type="scientific">marine sediment metagenome</name>
    <dbReference type="NCBI Taxonomy" id="412755"/>
    <lineage>
        <taxon>unclassified sequences</taxon>
        <taxon>metagenomes</taxon>
        <taxon>ecological metagenomes</taxon>
    </lineage>
</organism>
<feature type="region of interest" description="Disordered" evidence="1">
    <location>
        <begin position="107"/>
        <end position="176"/>
    </location>
</feature>
<name>X1ET17_9ZZZZ</name>
<dbReference type="EMBL" id="BARU01009397">
    <property type="protein sequence ID" value="GAH36496.1"/>
    <property type="molecule type" value="Genomic_DNA"/>
</dbReference>
<comment type="caution">
    <text evidence="2">The sequence shown here is derived from an EMBL/GenBank/DDBJ whole genome shotgun (WGS) entry which is preliminary data.</text>
</comment>
<accession>X1ET17</accession>
<evidence type="ECO:0000256" key="1">
    <source>
        <dbReference type="SAM" id="MobiDB-lite"/>
    </source>
</evidence>